<dbReference type="GO" id="GO:0006302">
    <property type="term" value="P:double-strand break repair"/>
    <property type="evidence" value="ECO:0007669"/>
    <property type="project" value="InterPro"/>
</dbReference>
<dbReference type="PANTHER" id="PTHR15932:SF2">
    <property type="entry name" value="BRCA1-A COMPLEX SUBUNIT RAP80"/>
    <property type="match status" value="1"/>
</dbReference>
<feature type="compositionally biased region" description="Acidic residues" evidence="11">
    <location>
        <begin position="590"/>
        <end position="600"/>
    </location>
</feature>
<evidence type="ECO:0000256" key="11">
    <source>
        <dbReference type="SAM" id="MobiDB-lite"/>
    </source>
</evidence>
<dbReference type="GO" id="GO:0006325">
    <property type="term" value="P:chromatin organization"/>
    <property type="evidence" value="ECO:0007669"/>
    <property type="project" value="UniProtKB-KW"/>
</dbReference>
<dbReference type="SMART" id="SM00726">
    <property type="entry name" value="UIM"/>
    <property type="match status" value="2"/>
</dbReference>
<feature type="region of interest" description="Disordered" evidence="11">
    <location>
        <begin position="1"/>
        <end position="40"/>
    </location>
</feature>
<feature type="region of interest" description="Disordered" evidence="11">
    <location>
        <begin position="582"/>
        <end position="691"/>
    </location>
</feature>
<dbReference type="Gene3D" id="6.10.250.1800">
    <property type="match status" value="1"/>
</dbReference>
<dbReference type="CDD" id="cd20912">
    <property type="entry name" value="AIR_RAP80-like"/>
    <property type="match status" value="1"/>
</dbReference>
<evidence type="ECO:0000256" key="7">
    <source>
        <dbReference type="ARBA" id="ARBA00023204"/>
    </source>
</evidence>
<name>A0AAD9DQG5_9TELE</name>
<dbReference type="InterPro" id="IPR003903">
    <property type="entry name" value="UIM_dom"/>
</dbReference>
<comment type="similarity">
    <text evidence="2">Belongs to the RAP80 family.</text>
</comment>
<sequence length="955" mass="106995">MPRRKRTTAQNERQRKVRRTDNNEDALVISDSENEEEEDCAIKLPPRAARWRERGNKVQIQDMTEEEMLDLAMRLSKQEANTAAHRQQLEDDDMKKAIAESLHVSQCQDTEGDSEPISLTPKPCQDPHIVMGPLRRKLSFPNKNEMHSANSGDAVAVAVSSVDSMQEVSPLPPMPDLSQRTLSQLPPLSPSLPSVPSTSSQWKDEVLDAGSPEQKPSQNNSQLRCSPAFLRQCSVRLGQDVLRASQNAQSTHDCSTNLTSSFQLDLPQSPLKSPVFAKTDPKGGTELSGIKDDDSFTDSVCSPNEEENFQKSSSHKNLLSERTDCPKRLSLCRKAQPLNRVTVPDGEDGGGDICLKQEPLEPNQMKDEYTHGTSLTSVFEKSTKSEKTPLAEETFKEFTSHMLLHLSDEDEEEEEEKVAVQSPVFHQESVSRARCLSLFPTQPCCSLRAAATTTTIHTLSHSNQESNSQDVLQRKIIPKTAYPAESDQPEVPRKWGIQDTSACDSQFTEGNGEGLVSYYWGVPFCPKGQNPDDYTSVILSQLEVYEKSLKTAQRGLLRKVDWGLPVCPCPLERSFGRRFKRHRAPRLMGEDDEENDEEPEQQQQEEQKKAEEAGEERAESQAGPDERTRNGQGEPYVVVSSPEAQEELTQKSLLFGQQESMDALKSSSFRKSSHRDCSPIQQRDEYEEGQHEQCDVANTVCPETQLSKDSTPDLMVTSPVQPQSRADSEVMEVDEEGTPPAIDEERMEQEQGEEEEEQREPHSPLSQTVACPMCCCFFTRNKIEMHAAYCDGTTELHKQRVPALRKRTGRIAMGEASPRSEKSEEQEKCYLCFKFFSRDKYTQHVPQCLQQKTLRPNQGNGLLAALDQTEKGHIDDYEAGPSDITIQSNRGLADPSAMAEDVGSGSCSASDFCVSSSPIKSFTPISEAKDCFIDFKHQYSSKPSQRLGRKRKFKR</sequence>
<dbReference type="GO" id="GO:0042393">
    <property type="term" value="F:histone binding"/>
    <property type="evidence" value="ECO:0007669"/>
    <property type="project" value="TreeGrafter"/>
</dbReference>
<keyword evidence="7" id="KW-0234">DNA repair</keyword>
<comment type="subcellular location">
    <subcellularLocation>
        <location evidence="1">Nucleus</location>
    </subcellularLocation>
</comment>
<comment type="caution">
    <text evidence="13">The sequence shown here is derived from an EMBL/GenBank/DDBJ whole genome shotgun (WGS) entry which is preliminary data.</text>
</comment>
<feature type="compositionally biased region" description="Polar residues" evidence="11">
    <location>
        <begin position="214"/>
        <end position="223"/>
    </location>
</feature>
<keyword evidence="6" id="KW-0156">Chromatin regulator</keyword>
<feature type="region of interest" description="Disordered" evidence="11">
    <location>
        <begin position="166"/>
        <end position="223"/>
    </location>
</feature>
<keyword evidence="14" id="KW-1185">Reference proteome</keyword>
<feature type="compositionally biased region" description="Acidic residues" evidence="11">
    <location>
        <begin position="745"/>
        <end position="758"/>
    </location>
</feature>
<evidence type="ECO:0000256" key="4">
    <source>
        <dbReference type="ARBA" id="ARBA00022737"/>
    </source>
</evidence>
<dbReference type="EMBL" id="JAROKS010000023">
    <property type="protein sequence ID" value="KAK1788102.1"/>
    <property type="molecule type" value="Genomic_DNA"/>
</dbReference>
<feature type="region of interest" description="Disordered" evidence="11">
    <location>
        <begin position="277"/>
        <end position="316"/>
    </location>
</feature>
<keyword evidence="4" id="KW-0677">Repeat</keyword>
<dbReference type="GO" id="GO:0070530">
    <property type="term" value="F:K63-linked polyubiquitin modification-dependent protein binding"/>
    <property type="evidence" value="ECO:0007669"/>
    <property type="project" value="InterPro"/>
</dbReference>
<evidence type="ECO:0000256" key="5">
    <source>
        <dbReference type="ARBA" id="ARBA00022763"/>
    </source>
</evidence>
<dbReference type="PROSITE" id="PS50330">
    <property type="entry name" value="UIM"/>
    <property type="match status" value="1"/>
</dbReference>
<evidence type="ECO:0000256" key="8">
    <source>
        <dbReference type="ARBA" id="ARBA00023242"/>
    </source>
</evidence>
<dbReference type="InterPro" id="IPR038868">
    <property type="entry name" value="RAP80"/>
</dbReference>
<gene>
    <name evidence="13" type="ORF">P4O66_016565</name>
</gene>
<evidence type="ECO:0000256" key="3">
    <source>
        <dbReference type="ARBA" id="ARBA00021660"/>
    </source>
</evidence>
<feature type="region of interest" description="Disordered" evidence="11">
    <location>
        <begin position="705"/>
        <end position="764"/>
    </location>
</feature>
<feature type="compositionally biased region" description="Basic and acidic residues" evidence="11">
    <location>
        <begin position="605"/>
        <end position="629"/>
    </location>
</feature>
<protein>
    <recommendedName>
        <fullName evidence="3">BRCA1-A complex subunit RAP80</fullName>
    </recommendedName>
    <alternativeName>
        <fullName evidence="10">Receptor-associated protein 80</fullName>
    </alternativeName>
    <alternativeName>
        <fullName evidence="9">Ubiquitin interaction motif-containing protein 1</fullName>
    </alternativeName>
</protein>
<dbReference type="PANTHER" id="PTHR15932">
    <property type="entry name" value="UBIQUITIN INTERACTION MOTIF-CONTAINING PROTEIN 1"/>
    <property type="match status" value="1"/>
</dbReference>
<evidence type="ECO:0000256" key="2">
    <source>
        <dbReference type="ARBA" id="ARBA00006465"/>
    </source>
</evidence>
<dbReference type="InterPro" id="IPR040714">
    <property type="entry name" value="RAP80_UIM"/>
</dbReference>
<evidence type="ECO:0000313" key="13">
    <source>
        <dbReference type="EMBL" id="KAK1788102.1"/>
    </source>
</evidence>
<feature type="compositionally biased region" description="Basic and acidic residues" evidence="11">
    <location>
        <begin position="674"/>
        <end position="691"/>
    </location>
</feature>
<reference evidence="13" key="1">
    <citation type="submission" date="2023-03" db="EMBL/GenBank/DDBJ databases">
        <title>Electrophorus voltai genome.</title>
        <authorList>
            <person name="Bian C."/>
        </authorList>
    </citation>
    <scope>NUCLEOTIDE SEQUENCE</scope>
    <source>
        <strain evidence="13">CB-2022</strain>
        <tissue evidence="13">Muscle</tissue>
    </source>
</reference>
<feature type="domain" description="RAP80 N-terminal" evidence="12">
    <location>
        <begin position="57"/>
        <end position="109"/>
    </location>
</feature>
<dbReference type="GO" id="GO:0070531">
    <property type="term" value="C:BRCA1-A complex"/>
    <property type="evidence" value="ECO:0007669"/>
    <property type="project" value="InterPro"/>
</dbReference>
<keyword evidence="8" id="KW-0539">Nucleus</keyword>
<evidence type="ECO:0000256" key="6">
    <source>
        <dbReference type="ARBA" id="ARBA00022853"/>
    </source>
</evidence>
<evidence type="ECO:0000256" key="9">
    <source>
        <dbReference type="ARBA" id="ARBA00029973"/>
    </source>
</evidence>
<proteinExistence type="inferred from homology"/>
<dbReference type="Pfam" id="PF18282">
    <property type="entry name" value="RAP80_UIM"/>
    <property type="match status" value="1"/>
</dbReference>
<dbReference type="Proteomes" id="UP001239994">
    <property type="component" value="Unassembled WGS sequence"/>
</dbReference>
<feature type="compositionally biased region" description="Low complexity" evidence="11">
    <location>
        <begin position="177"/>
        <end position="201"/>
    </location>
</feature>
<feature type="compositionally biased region" description="Polar residues" evidence="11">
    <location>
        <begin position="650"/>
        <end position="670"/>
    </location>
</feature>
<evidence type="ECO:0000259" key="12">
    <source>
        <dbReference type="Pfam" id="PF18282"/>
    </source>
</evidence>
<dbReference type="AlphaFoldDB" id="A0AAD9DQG5"/>
<keyword evidence="5" id="KW-0227">DNA damage</keyword>
<evidence type="ECO:0000256" key="10">
    <source>
        <dbReference type="ARBA" id="ARBA00031558"/>
    </source>
</evidence>
<dbReference type="GO" id="GO:0045739">
    <property type="term" value="P:positive regulation of DNA repair"/>
    <property type="evidence" value="ECO:0007669"/>
    <property type="project" value="TreeGrafter"/>
</dbReference>
<accession>A0AAD9DQG5</accession>
<feature type="region of interest" description="Disordered" evidence="11">
    <location>
        <begin position="104"/>
        <end position="129"/>
    </location>
</feature>
<evidence type="ECO:0000256" key="1">
    <source>
        <dbReference type="ARBA" id="ARBA00004123"/>
    </source>
</evidence>
<feature type="compositionally biased region" description="Basic and acidic residues" evidence="11">
    <location>
        <begin position="279"/>
        <end position="294"/>
    </location>
</feature>
<organism evidence="13 14">
    <name type="scientific">Electrophorus voltai</name>
    <dbReference type="NCBI Taxonomy" id="2609070"/>
    <lineage>
        <taxon>Eukaryota</taxon>
        <taxon>Metazoa</taxon>
        <taxon>Chordata</taxon>
        <taxon>Craniata</taxon>
        <taxon>Vertebrata</taxon>
        <taxon>Euteleostomi</taxon>
        <taxon>Actinopterygii</taxon>
        <taxon>Neopterygii</taxon>
        <taxon>Teleostei</taxon>
        <taxon>Ostariophysi</taxon>
        <taxon>Gymnotiformes</taxon>
        <taxon>Gymnotoidei</taxon>
        <taxon>Gymnotidae</taxon>
        <taxon>Electrophorus</taxon>
    </lineage>
</organism>
<evidence type="ECO:0000313" key="14">
    <source>
        <dbReference type="Proteomes" id="UP001239994"/>
    </source>
</evidence>